<organism evidence="2 3">
    <name type="scientific">Triparma strigata</name>
    <dbReference type="NCBI Taxonomy" id="1606541"/>
    <lineage>
        <taxon>Eukaryota</taxon>
        <taxon>Sar</taxon>
        <taxon>Stramenopiles</taxon>
        <taxon>Ochrophyta</taxon>
        <taxon>Bolidophyceae</taxon>
        <taxon>Parmales</taxon>
        <taxon>Triparmaceae</taxon>
        <taxon>Triparma</taxon>
    </lineage>
</organism>
<name>A0A9W7A8S0_9STRA</name>
<feature type="region of interest" description="Disordered" evidence="1">
    <location>
        <begin position="406"/>
        <end position="426"/>
    </location>
</feature>
<dbReference type="EMBL" id="BRXY01000096">
    <property type="protein sequence ID" value="GMH64703.1"/>
    <property type="molecule type" value="Genomic_DNA"/>
</dbReference>
<proteinExistence type="predicted"/>
<comment type="caution">
    <text evidence="2">The sequence shown here is derived from an EMBL/GenBank/DDBJ whole genome shotgun (WGS) entry which is preliminary data.</text>
</comment>
<sequence>MSPLQWLPSTYSYSSQLHLMSSRKSSLKVYGYRLRLKTWYRLYALLLTTSIPSITNSNYSSIRKRMNLNVINIPGESHLNFNLQAFKVLASLLMKNAKSIRFPMMDYNDIFFDTCTPKDLHLVLRRWDRHGRARFLAGITEIELRDFMVSRPGLVWKVREEGRFRNMKWNEMFGRCLEFTEMEGGRGALANEVQFWDRTELKKRVEEDVKLPWEALKFYNHTGPGRRKAMKEEEMEELARKLLTEYYTWFDDDFTLDPNEPLGINVKKFPMKGMGWDVSFRPTSYAAPLTESLKQSLSSKSGVLISDEVPEQTKKDILESKINSTKRHKFKPEFFEKPKGDPASASKRWSYEKDEYVEEDRSYAGISTASTYKVSGSNLTKEEKLEQIRNPNDAWRKKQATIIEEKSRQSTPAPQPVPPVRQEPWIKQQQRKILEKFAKGEGEGDEKEEEEDFEVQDEWLAMERRTKNRRLVRLDEAGEKLGRQNVKKTDEEYWLQAGVYDEGDTTRT</sequence>
<evidence type="ECO:0000313" key="2">
    <source>
        <dbReference type="EMBL" id="GMH64703.1"/>
    </source>
</evidence>
<evidence type="ECO:0000256" key="1">
    <source>
        <dbReference type="SAM" id="MobiDB-lite"/>
    </source>
</evidence>
<dbReference type="OrthoDB" id="47514at2759"/>
<keyword evidence="3" id="KW-1185">Reference proteome</keyword>
<accession>A0A9W7A8S0</accession>
<gene>
    <name evidence="2" type="ORF">TrST_g10113</name>
</gene>
<dbReference type="AlphaFoldDB" id="A0A9W7A8S0"/>
<evidence type="ECO:0000313" key="3">
    <source>
        <dbReference type="Proteomes" id="UP001165085"/>
    </source>
</evidence>
<protein>
    <submittedName>
        <fullName evidence="2">Uncharacterized protein</fullName>
    </submittedName>
</protein>
<dbReference type="Proteomes" id="UP001165085">
    <property type="component" value="Unassembled WGS sequence"/>
</dbReference>
<reference evidence="3" key="1">
    <citation type="journal article" date="2023" name="Commun. Biol.">
        <title>Genome analysis of Parmales, the sister group of diatoms, reveals the evolutionary specialization of diatoms from phago-mixotrophs to photoautotrophs.</title>
        <authorList>
            <person name="Ban H."/>
            <person name="Sato S."/>
            <person name="Yoshikawa S."/>
            <person name="Yamada K."/>
            <person name="Nakamura Y."/>
            <person name="Ichinomiya M."/>
            <person name="Sato N."/>
            <person name="Blanc-Mathieu R."/>
            <person name="Endo H."/>
            <person name="Kuwata A."/>
            <person name="Ogata H."/>
        </authorList>
    </citation>
    <scope>NUCLEOTIDE SEQUENCE [LARGE SCALE GENOMIC DNA]</scope>
    <source>
        <strain evidence="3">NIES 3701</strain>
    </source>
</reference>